<accession>A0AAV8V2K6</accession>
<dbReference type="PROSITE" id="PS50016">
    <property type="entry name" value="ZF_PHD_2"/>
    <property type="match status" value="1"/>
</dbReference>
<dbReference type="PANTHER" id="PTHR45865:SF1">
    <property type="entry name" value="E3 UBIQUITIN-PROTEIN LIGASE SHPRH"/>
    <property type="match status" value="1"/>
</dbReference>
<dbReference type="InterPro" id="IPR019786">
    <property type="entry name" value="Zinc_finger_PHD-type_CS"/>
</dbReference>
<evidence type="ECO:0000313" key="10">
    <source>
        <dbReference type="EMBL" id="KAJ8908939.1"/>
    </source>
</evidence>
<dbReference type="InterPro" id="IPR013083">
    <property type="entry name" value="Znf_RING/FYVE/PHD"/>
</dbReference>
<dbReference type="Gene3D" id="3.40.50.10810">
    <property type="entry name" value="Tandem AAA-ATPase domain"/>
    <property type="match status" value="2"/>
</dbReference>
<dbReference type="EMBL" id="JAMWBK010000001">
    <property type="protein sequence ID" value="KAJ8908939.1"/>
    <property type="molecule type" value="Genomic_DNA"/>
</dbReference>
<feature type="domain" description="RING-type" evidence="7">
    <location>
        <begin position="1143"/>
        <end position="1194"/>
    </location>
</feature>
<dbReference type="Pfam" id="PF00271">
    <property type="entry name" value="Helicase_C"/>
    <property type="match status" value="1"/>
</dbReference>
<dbReference type="CDD" id="cd18070">
    <property type="entry name" value="DEXQc_SHPRH"/>
    <property type="match status" value="1"/>
</dbReference>
<dbReference type="Gene3D" id="3.40.50.300">
    <property type="entry name" value="P-loop containing nucleotide triphosphate hydrolases"/>
    <property type="match status" value="1"/>
</dbReference>
<keyword evidence="11" id="KW-1185">Reference proteome</keyword>
<evidence type="ECO:0000256" key="4">
    <source>
        <dbReference type="ARBA" id="ARBA00022833"/>
    </source>
</evidence>
<dbReference type="CDD" id="cd15517">
    <property type="entry name" value="PHD_TCF19_like"/>
    <property type="match status" value="1"/>
</dbReference>
<evidence type="ECO:0000259" key="8">
    <source>
        <dbReference type="PROSITE" id="PS51192"/>
    </source>
</evidence>
<feature type="domain" description="PHD-type" evidence="6">
    <location>
        <begin position="337"/>
        <end position="404"/>
    </location>
</feature>
<dbReference type="Pfam" id="PF00176">
    <property type="entry name" value="SNF2-rel_dom"/>
    <property type="match status" value="1"/>
</dbReference>
<dbReference type="CDD" id="cd18793">
    <property type="entry name" value="SF2_C_SNF"/>
    <property type="match status" value="1"/>
</dbReference>
<dbReference type="PANTHER" id="PTHR45865">
    <property type="entry name" value="E3 UBIQUITIN-PROTEIN LIGASE SHPRH FAMILY MEMBER"/>
    <property type="match status" value="1"/>
</dbReference>
<comment type="caution">
    <text evidence="10">The sequence shown here is derived from an EMBL/GenBank/DDBJ whole genome shotgun (WGS) entry which is preliminary data.</text>
</comment>
<dbReference type="PROSITE" id="PS51194">
    <property type="entry name" value="HELICASE_CTER"/>
    <property type="match status" value="1"/>
</dbReference>
<dbReference type="InterPro" id="IPR049730">
    <property type="entry name" value="SNF2/RAD54-like_C"/>
</dbReference>
<dbReference type="InterPro" id="IPR048695">
    <property type="entry name" value="SHPRH_helical_2nd"/>
</dbReference>
<dbReference type="SUPFAM" id="SSF57850">
    <property type="entry name" value="RING/U-box"/>
    <property type="match status" value="1"/>
</dbReference>
<name>A0AAV8V2K6_9RHOD</name>
<organism evidence="10 11">
    <name type="scientific">Rhodosorus marinus</name>
    <dbReference type="NCBI Taxonomy" id="101924"/>
    <lineage>
        <taxon>Eukaryota</taxon>
        <taxon>Rhodophyta</taxon>
        <taxon>Stylonematophyceae</taxon>
        <taxon>Stylonematales</taxon>
        <taxon>Stylonemataceae</taxon>
        <taxon>Rhodosorus</taxon>
    </lineage>
</organism>
<dbReference type="Proteomes" id="UP001157974">
    <property type="component" value="Unassembled WGS sequence"/>
</dbReference>
<keyword evidence="1" id="KW-0479">Metal-binding</keyword>
<evidence type="ECO:0000259" key="9">
    <source>
        <dbReference type="PROSITE" id="PS51194"/>
    </source>
</evidence>
<evidence type="ECO:0000256" key="1">
    <source>
        <dbReference type="ARBA" id="ARBA00022723"/>
    </source>
</evidence>
<dbReference type="InterPro" id="IPR027417">
    <property type="entry name" value="P-loop_NTPase"/>
</dbReference>
<dbReference type="SMART" id="SM00487">
    <property type="entry name" value="DEXDc"/>
    <property type="match status" value="1"/>
</dbReference>
<evidence type="ECO:0000259" key="6">
    <source>
        <dbReference type="PROSITE" id="PS50016"/>
    </source>
</evidence>
<protein>
    <recommendedName>
        <fullName evidence="12">Anaphase-promoting complex subunit 11</fullName>
    </recommendedName>
</protein>
<dbReference type="GO" id="GO:0005524">
    <property type="term" value="F:ATP binding"/>
    <property type="evidence" value="ECO:0007669"/>
    <property type="project" value="InterPro"/>
</dbReference>
<dbReference type="InterPro" id="IPR048686">
    <property type="entry name" value="SHPRH_helical_1st"/>
</dbReference>
<dbReference type="GO" id="GO:0008270">
    <property type="term" value="F:zinc ion binding"/>
    <property type="evidence" value="ECO:0007669"/>
    <property type="project" value="UniProtKB-KW"/>
</dbReference>
<dbReference type="Pfam" id="PF13639">
    <property type="entry name" value="zf-RING_2"/>
    <property type="match status" value="1"/>
</dbReference>
<dbReference type="SUPFAM" id="SSF52540">
    <property type="entry name" value="P-loop containing nucleoside triphosphate hydrolases"/>
    <property type="match status" value="2"/>
</dbReference>
<dbReference type="InterPro" id="IPR014001">
    <property type="entry name" value="Helicase_ATP-bd"/>
</dbReference>
<evidence type="ECO:0008006" key="12">
    <source>
        <dbReference type="Google" id="ProtNLM"/>
    </source>
</evidence>
<feature type="domain" description="Helicase ATP-binding" evidence="8">
    <location>
        <begin position="287"/>
        <end position="563"/>
    </location>
</feature>
<dbReference type="PROSITE" id="PS50089">
    <property type="entry name" value="ZF_RING_2"/>
    <property type="match status" value="1"/>
</dbReference>
<dbReference type="InterPro" id="IPR052583">
    <property type="entry name" value="ATP-helicase/E3_Ub-Ligase"/>
</dbReference>
<keyword evidence="3" id="KW-0378">Hydrolase</keyword>
<dbReference type="PROSITE" id="PS01359">
    <property type="entry name" value="ZF_PHD_1"/>
    <property type="match status" value="1"/>
</dbReference>
<reference evidence="10 11" key="1">
    <citation type="journal article" date="2023" name="Nat. Commun.">
        <title>Origin of minicircular mitochondrial genomes in red algae.</title>
        <authorList>
            <person name="Lee Y."/>
            <person name="Cho C.H."/>
            <person name="Lee Y.M."/>
            <person name="Park S.I."/>
            <person name="Yang J.H."/>
            <person name="West J.A."/>
            <person name="Bhattacharya D."/>
            <person name="Yoon H.S."/>
        </authorList>
    </citation>
    <scope>NUCLEOTIDE SEQUENCE [LARGE SCALE GENOMIC DNA]</scope>
    <source>
        <strain evidence="10 11">CCMP1338</strain>
        <tissue evidence="10">Whole cell</tissue>
    </source>
</reference>
<dbReference type="GO" id="GO:0016787">
    <property type="term" value="F:hydrolase activity"/>
    <property type="evidence" value="ECO:0007669"/>
    <property type="project" value="UniProtKB-KW"/>
</dbReference>
<evidence type="ECO:0000259" key="7">
    <source>
        <dbReference type="PROSITE" id="PS50089"/>
    </source>
</evidence>
<evidence type="ECO:0000256" key="3">
    <source>
        <dbReference type="ARBA" id="ARBA00022801"/>
    </source>
</evidence>
<dbReference type="InterPro" id="IPR038718">
    <property type="entry name" value="SNF2-like_sf"/>
</dbReference>
<dbReference type="InterPro" id="IPR001841">
    <property type="entry name" value="Znf_RING"/>
</dbReference>
<dbReference type="Gene3D" id="3.30.40.10">
    <property type="entry name" value="Zinc/RING finger domain, C3HC4 (zinc finger)"/>
    <property type="match status" value="2"/>
</dbReference>
<dbReference type="SMART" id="SM00490">
    <property type="entry name" value="HELICc"/>
    <property type="match status" value="1"/>
</dbReference>
<evidence type="ECO:0000256" key="2">
    <source>
        <dbReference type="ARBA" id="ARBA00022771"/>
    </source>
</evidence>
<dbReference type="InterPro" id="IPR019787">
    <property type="entry name" value="Znf_PHD-finger"/>
</dbReference>
<sequence length="1403" mass="158104">MGRKRKQDAPVRLDVEGVDFEWEKRSVGEKVVVLDAAVVSPPTPKVARKNDGWVGMVASMEDAVFFVGELQVDVVESQKATSKIDLPAPAKDAFLVRYWKDHESQRESELLFFATVLESSSWWVHGDCVVESGCSHAIVDLLKNGNLYASFAPDVRRLNLWLTYKALEDDEDVDPEGSDGSKNLAKLFGGFPRSSSRDLDLSWFYRSIRRLPTDTDLPRERSLRVDGLRPTLRSYQKRAVNFMLGREDPNVEGEAEGLHPLWQQYLGRHGQPIYVNRLVGRAGLRRPRGVSGSRGGILADEMGLGKTVEILCLVLTNPRVLSSERSLKSEQNIASEEACCKICNSTELEDSEQELFYEYAVACSWIQCDECKQWLHALCGEIYERTTLEALRGDSYLCNGCASRAEAGGEKYEGRASLIIVPAALLRQWEEEIEKHTLPGCVKTVTYEGLRSTRYIAARELAESDIVLTTYDALRADFNHSDPSTRARTLRREKKYRTIPTPLMMVNWWRVCLDEAQMVESESAVVTQMALRLSSQIRWCVTGTPARNQLRQIQGLVQFVGVRPFSDPFWWKSALLQQSEEDVKSYFRSFVWRTKKDDVAEELGLPPQESKFTKVHFSPAEAYFYRRQHEACRVTAERVLKNLPTGLLLNGINGGGLLRKLEMLRQACCHPQVGGSGLRALSKQQNSEAMTMGEVVDALIRRAKIECEDAQRLFIAASNGVASCCLLTGGRDLAQAVNLYRESMKTAEENSVYFEMDRMQKMHIFHNYAEALDLIDLELKKPSLSDDTASVLKKIGRTLRDSELRDQTKVMQNEYVAEVKAKLVVSQAEFEKTRRDVEEIAAKNKGELVWWATAIREVDLDTGLSAQLPQRIHTELLDTYHGRKNQRSLSSSVTSAAGLKFVLERELTAMNKKRKELLDRLLSLPGSKPPTADDVAISGNCKKCRPDRTGGVCEHCESEKFFSAYEKALFYVREKNINSVMPSTSRDGVVAHGEGGVRLQGEVEKILRILLTFLRRTNRDQMLVEATCKDAQKFFEYLEALKREFTQFHLLFRAQKDLLSALDELDMAIMRISIRSPEDEVVGVEKLYKVLPEEVPVANVSYSNDRMAEESNLKRKRGQLTYLESLRNEGNTENKPEPKNKTCAICLGEMTNEFSVFPCGHFFCFECTARIVERASGVENVPGAFSSVRCPSCRARAALAEISYVHPQQERERLLQSEQREIKGSYGSKISAVVRSILTILDADKSHKLLIFSQWTDVLEIISSSLRENGVGFARTEKGKKSFQSALHRFRTEPGISALLLPIKSCASGLNIVEATHVVLVEPQMNPAAEAQAVGRVHRIGQTQKTTVHHFIVENTIEEKIVDIERQRAQSYHGVVAKNPIIEKITTADVSLMFQDAVHEDGA</sequence>
<keyword evidence="2 5" id="KW-0863">Zinc-finger</keyword>
<proteinExistence type="predicted"/>
<evidence type="ECO:0000256" key="5">
    <source>
        <dbReference type="PROSITE-ProRule" id="PRU00175"/>
    </source>
</evidence>
<dbReference type="InterPro" id="IPR001650">
    <property type="entry name" value="Helicase_C-like"/>
</dbReference>
<dbReference type="InterPro" id="IPR011011">
    <property type="entry name" value="Znf_FYVE_PHD"/>
</dbReference>
<dbReference type="SUPFAM" id="SSF57903">
    <property type="entry name" value="FYVE/PHD zinc finger"/>
    <property type="match status" value="1"/>
</dbReference>
<feature type="domain" description="Helicase C-terminal" evidence="9">
    <location>
        <begin position="1233"/>
        <end position="1380"/>
    </location>
</feature>
<dbReference type="Pfam" id="PF21324">
    <property type="entry name" value="SHPRH_helical-2nd"/>
    <property type="match status" value="1"/>
</dbReference>
<keyword evidence="4" id="KW-0862">Zinc</keyword>
<dbReference type="SMART" id="SM00184">
    <property type="entry name" value="RING"/>
    <property type="match status" value="1"/>
</dbReference>
<dbReference type="PROSITE" id="PS51192">
    <property type="entry name" value="HELICASE_ATP_BIND_1"/>
    <property type="match status" value="1"/>
</dbReference>
<gene>
    <name evidence="10" type="ORF">NDN08_005639</name>
</gene>
<dbReference type="Pfam" id="PF21325">
    <property type="entry name" value="SHPRH_helical-1st"/>
    <property type="match status" value="1"/>
</dbReference>
<dbReference type="InterPro" id="IPR000330">
    <property type="entry name" value="SNF2_N"/>
</dbReference>
<evidence type="ECO:0000313" key="11">
    <source>
        <dbReference type="Proteomes" id="UP001157974"/>
    </source>
</evidence>